<accession>A0AAI8VTJ7</accession>
<dbReference type="EMBL" id="CAUWAG010000018">
    <property type="protein sequence ID" value="CAJ2510794.1"/>
    <property type="molecule type" value="Genomic_DNA"/>
</dbReference>
<organism evidence="3 4">
    <name type="scientific">Anthostomella pinea</name>
    <dbReference type="NCBI Taxonomy" id="933095"/>
    <lineage>
        <taxon>Eukaryota</taxon>
        <taxon>Fungi</taxon>
        <taxon>Dikarya</taxon>
        <taxon>Ascomycota</taxon>
        <taxon>Pezizomycotina</taxon>
        <taxon>Sordariomycetes</taxon>
        <taxon>Xylariomycetidae</taxon>
        <taxon>Xylariales</taxon>
        <taxon>Xylariaceae</taxon>
        <taxon>Anthostomella</taxon>
    </lineage>
</organism>
<evidence type="ECO:0000313" key="4">
    <source>
        <dbReference type="Proteomes" id="UP001295740"/>
    </source>
</evidence>
<evidence type="ECO:0000313" key="3">
    <source>
        <dbReference type="EMBL" id="CAJ2510794.1"/>
    </source>
</evidence>
<dbReference type="GO" id="GO:0005524">
    <property type="term" value="F:ATP binding"/>
    <property type="evidence" value="ECO:0007669"/>
    <property type="project" value="InterPro"/>
</dbReference>
<gene>
    <name evidence="3" type="ORF">KHLLAP_LOCUS11262</name>
</gene>
<keyword evidence="4" id="KW-1185">Reference proteome</keyword>
<dbReference type="AlphaFoldDB" id="A0AAI8VTJ7"/>
<dbReference type="PROSITE" id="PS50011">
    <property type="entry name" value="PROTEIN_KINASE_DOM"/>
    <property type="match status" value="1"/>
</dbReference>
<dbReference type="InterPro" id="IPR011009">
    <property type="entry name" value="Kinase-like_dom_sf"/>
</dbReference>
<dbReference type="PANTHER" id="PTHR44167:SF18">
    <property type="entry name" value="PROTEIN KINASE DOMAIN-CONTAINING PROTEIN"/>
    <property type="match status" value="1"/>
</dbReference>
<reference evidence="3" key="1">
    <citation type="submission" date="2023-10" db="EMBL/GenBank/DDBJ databases">
        <authorList>
            <person name="Hackl T."/>
        </authorList>
    </citation>
    <scope>NUCLEOTIDE SEQUENCE</scope>
</reference>
<dbReference type="InterPro" id="IPR001245">
    <property type="entry name" value="Ser-Thr/Tyr_kinase_cat_dom"/>
</dbReference>
<dbReference type="Pfam" id="PF07714">
    <property type="entry name" value="PK_Tyr_Ser-Thr"/>
    <property type="match status" value="1"/>
</dbReference>
<dbReference type="SMART" id="SM00220">
    <property type="entry name" value="S_TKc"/>
    <property type="match status" value="1"/>
</dbReference>
<dbReference type="GO" id="GO:0044773">
    <property type="term" value="P:mitotic DNA damage checkpoint signaling"/>
    <property type="evidence" value="ECO:0007669"/>
    <property type="project" value="TreeGrafter"/>
</dbReference>
<dbReference type="SUPFAM" id="SSF56112">
    <property type="entry name" value="Protein kinase-like (PK-like)"/>
    <property type="match status" value="1"/>
</dbReference>
<evidence type="ECO:0000256" key="1">
    <source>
        <dbReference type="SAM" id="SignalP"/>
    </source>
</evidence>
<feature type="chain" id="PRO_5042500578" evidence="1">
    <location>
        <begin position="20"/>
        <end position="332"/>
    </location>
</feature>
<keyword evidence="1" id="KW-0732">Signal</keyword>
<comment type="caution">
    <text evidence="3">The sequence shown here is derived from an EMBL/GenBank/DDBJ whole genome shotgun (WGS) entry which is preliminary data.</text>
</comment>
<evidence type="ECO:0000259" key="2">
    <source>
        <dbReference type="PROSITE" id="PS50011"/>
    </source>
</evidence>
<sequence length="332" mass="37461">MHSIFKLVLILFAVSPALSFALHHSDEVANPARRSTDHSRHTLRGRGHKRGFIDNKRKIDEVVVNDLEYIEKGEYAEVYGGEVQPGTTGGKNIPSQVAVKEFKGKKNIEHGDTEMAAIEDLQKKVANINIPEIYASEKTEESGPVLRYIMTRARGGSLADCYKQYAQIETNENRLRAVVELWKTLGQIHDAGWAHRDIRAENVLLENEWVHRAKKGPSGRMLTTGFVWAAKDDGFYKDMDIPEMAEVSYQMLYGIPFPELPEEESDNDDNFNQLNEDKQIETVQQLYSGNAGGKKMGEKPAKFFAWTHEGIVNDVKKALKMLDDIKGDDLLA</sequence>
<feature type="domain" description="Protein kinase" evidence="2">
    <location>
        <begin position="64"/>
        <end position="332"/>
    </location>
</feature>
<dbReference type="GO" id="GO:0005634">
    <property type="term" value="C:nucleus"/>
    <property type="evidence" value="ECO:0007669"/>
    <property type="project" value="TreeGrafter"/>
</dbReference>
<feature type="signal peptide" evidence="1">
    <location>
        <begin position="1"/>
        <end position="19"/>
    </location>
</feature>
<dbReference type="InterPro" id="IPR000719">
    <property type="entry name" value="Prot_kinase_dom"/>
</dbReference>
<protein>
    <submittedName>
        <fullName evidence="3">Uu.00g064190.m01.CDS01</fullName>
    </submittedName>
</protein>
<dbReference type="GO" id="GO:0005737">
    <property type="term" value="C:cytoplasm"/>
    <property type="evidence" value="ECO:0007669"/>
    <property type="project" value="TreeGrafter"/>
</dbReference>
<dbReference type="Proteomes" id="UP001295740">
    <property type="component" value="Unassembled WGS sequence"/>
</dbReference>
<dbReference type="PANTHER" id="PTHR44167">
    <property type="entry name" value="OVARIAN-SPECIFIC SERINE/THREONINE-PROTEIN KINASE LOK-RELATED"/>
    <property type="match status" value="1"/>
</dbReference>
<name>A0AAI8VTJ7_9PEZI</name>
<dbReference type="Gene3D" id="1.10.510.10">
    <property type="entry name" value="Transferase(Phosphotransferase) domain 1"/>
    <property type="match status" value="1"/>
</dbReference>
<proteinExistence type="predicted"/>
<dbReference type="GO" id="GO:0004674">
    <property type="term" value="F:protein serine/threonine kinase activity"/>
    <property type="evidence" value="ECO:0007669"/>
    <property type="project" value="TreeGrafter"/>
</dbReference>